<comment type="subunit">
    <text evidence="5">Monomer.</text>
</comment>
<dbReference type="SMART" id="SM00849">
    <property type="entry name" value="Lactamase_B"/>
    <property type="match status" value="1"/>
</dbReference>
<keyword evidence="10" id="KW-0378">Hydrolase</keyword>
<keyword evidence="16" id="KW-1185">Reference proteome</keyword>
<comment type="catalytic activity">
    <reaction evidence="1">
        <text>a beta-lactam + H2O = a substituted beta-amino acid</text>
        <dbReference type="Rhea" id="RHEA:20401"/>
        <dbReference type="ChEBI" id="CHEBI:15377"/>
        <dbReference type="ChEBI" id="CHEBI:35627"/>
        <dbReference type="ChEBI" id="CHEBI:140347"/>
        <dbReference type="EC" id="3.5.2.6"/>
    </reaction>
</comment>
<evidence type="ECO:0000256" key="13">
    <source>
        <dbReference type="SAM" id="SignalP"/>
    </source>
</evidence>
<keyword evidence="7" id="KW-0479">Metal-binding</keyword>
<keyword evidence="8 13" id="KW-0732">Signal</keyword>
<dbReference type="EMBL" id="MDHN01000015">
    <property type="protein sequence ID" value="OFC71175.1"/>
    <property type="molecule type" value="Genomic_DNA"/>
</dbReference>
<keyword evidence="9" id="KW-0574">Periplasm</keyword>
<dbReference type="EC" id="3.5.2.6" evidence="6"/>
<evidence type="ECO:0000256" key="3">
    <source>
        <dbReference type="ARBA" id="ARBA00004418"/>
    </source>
</evidence>
<dbReference type="PANTHER" id="PTHR42951:SF4">
    <property type="entry name" value="ACYL-COENZYME A THIOESTERASE MBLAC2"/>
    <property type="match status" value="1"/>
</dbReference>
<dbReference type="PANTHER" id="PTHR42951">
    <property type="entry name" value="METALLO-BETA-LACTAMASE DOMAIN-CONTAINING"/>
    <property type="match status" value="1"/>
</dbReference>
<evidence type="ECO:0000259" key="14">
    <source>
        <dbReference type="SMART" id="SM00849"/>
    </source>
</evidence>
<dbReference type="Pfam" id="PF00753">
    <property type="entry name" value="Lactamase_B"/>
    <property type="match status" value="1"/>
</dbReference>
<dbReference type="NCBIfam" id="NF033088">
    <property type="entry name" value="bla_subclass_B1"/>
    <property type="match status" value="1"/>
</dbReference>
<evidence type="ECO:0000256" key="10">
    <source>
        <dbReference type="ARBA" id="ARBA00022801"/>
    </source>
</evidence>
<dbReference type="InterPro" id="IPR001279">
    <property type="entry name" value="Metallo-B-lactamas"/>
</dbReference>
<feature type="domain" description="Metallo-beta-lactamase" evidence="14">
    <location>
        <begin position="53"/>
        <end position="221"/>
    </location>
</feature>
<protein>
    <recommendedName>
        <fullName evidence="6">beta-lactamase</fullName>
        <ecNumber evidence="6">3.5.2.6</ecNumber>
    </recommendedName>
</protein>
<dbReference type="InterPro" id="IPR036866">
    <property type="entry name" value="RibonucZ/Hydroxyglut_hydro"/>
</dbReference>
<organism evidence="15 16">
    <name type="scientific">Alteromonas confluentis</name>
    <dbReference type="NCBI Taxonomy" id="1656094"/>
    <lineage>
        <taxon>Bacteria</taxon>
        <taxon>Pseudomonadati</taxon>
        <taxon>Pseudomonadota</taxon>
        <taxon>Gammaproteobacteria</taxon>
        <taxon>Alteromonadales</taxon>
        <taxon>Alteromonadaceae</taxon>
        <taxon>Alteromonas/Salinimonas group</taxon>
        <taxon>Alteromonas</taxon>
    </lineage>
</organism>
<evidence type="ECO:0000256" key="1">
    <source>
        <dbReference type="ARBA" id="ARBA00001526"/>
    </source>
</evidence>
<comment type="caution">
    <text evidence="15">The sequence shown here is derived from an EMBL/GenBank/DDBJ whole genome shotgun (WGS) entry which is preliminary data.</text>
</comment>
<dbReference type="STRING" id="1656094.BFC18_08400"/>
<reference evidence="15 16" key="1">
    <citation type="submission" date="2016-08" db="EMBL/GenBank/DDBJ databases">
        <authorList>
            <person name="Seilhamer J.J."/>
        </authorList>
    </citation>
    <scope>NUCLEOTIDE SEQUENCE [LARGE SCALE GENOMIC DNA]</scope>
    <source>
        <strain evidence="15 16">KCTC 42603</strain>
    </source>
</reference>
<dbReference type="Proteomes" id="UP000175691">
    <property type="component" value="Unassembled WGS sequence"/>
</dbReference>
<evidence type="ECO:0000313" key="15">
    <source>
        <dbReference type="EMBL" id="OFC71175.1"/>
    </source>
</evidence>
<evidence type="ECO:0000256" key="11">
    <source>
        <dbReference type="ARBA" id="ARBA00022833"/>
    </source>
</evidence>
<dbReference type="Gene3D" id="3.60.15.10">
    <property type="entry name" value="Ribonuclease Z/Hydroxyacylglutathione hydrolase-like"/>
    <property type="match status" value="1"/>
</dbReference>
<evidence type="ECO:0000256" key="12">
    <source>
        <dbReference type="ARBA" id="ARBA00023251"/>
    </source>
</evidence>
<sequence length="239" mass="25748">MQLAKYLFCSLILCATHLPAAAKATGGMQLKQLSDNVWLHVSYKAVEGFGLVESNGVIVLSEQGSSIIDTPWTPEETRQLLTWAKARGMPVTQSFSSHWHEDRTAGIGVLNENAVATYASAMTNEFLQHNQRPLASHSITEEVFVLAPGIEVFYPGKGHAADNSVVWLEEANILVGGCLIRGAETQTLGYTGDADLQQWGPSVQKVLARYGNAATLVLPGHGEPGDAGLLIHTLSLTRQ</sequence>
<proteinExistence type="inferred from homology"/>
<feature type="signal peptide" evidence="13">
    <location>
        <begin position="1"/>
        <end position="24"/>
    </location>
</feature>
<dbReference type="InterPro" id="IPR058199">
    <property type="entry name" value="BlaB//VIM/IMP-1"/>
</dbReference>
<evidence type="ECO:0000256" key="9">
    <source>
        <dbReference type="ARBA" id="ARBA00022764"/>
    </source>
</evidence>
<comment type="subcellular location">
    <subcellularLocation>
        <location evidence="3">Periplasm</location>
    </subcellularLocation>
</comment>
<comment type="cofactor">
    <cofactor evidence="2">
        <name>Zn(2+)</name>
        <dbReference type="ChEBI" id="CHEBI:29105"/>
    </cofactor>
</comment>
<evidence type="ECO:0000313" key="16">
    <source>
        <dbReference type="Proteomes" id="UP000175691"/>
    </source>
</evidence>
<feature type="chain" id="PRO_5009209678" description="beta-lactamase" evidence="13">
    <location>
        <begin position="25"/>
        <end position="239"/>
    </location>
</feature>
<keyword evidence="11" id="KW-0862">Zinc</keyword>
<evidence type="ECO:0000256" key="4">
    <source>
        <dbReference type="ARBA" id="ARBA00005250"/>
    </source>
</evidence>
<evidence type="ECO:0000256" key="8">
    <source>
        <dbReference type="ARBA" id="ARBA00022729"/>
    </source>
</evidence>
<evidence type="ECO:0000256" key="5">
    <source>
        <dbReference type="ARBA" id="ARBA00011245"/>
    </source>
</evidence>
<dbReference type="InterPro" id="IPR050855">
    <property type="entry name" value="NDM-1-like"/>
</dbReference>
<comment type="similarity">
    <text evidence="4">Belongs to the metallo-beta-lactamase superfamily. Class-B beta-lactamase family.</text>
</comment>
<dbReference type="SUPFAM" id="SSF56281">
    <property type="entry name" value="Metallo-hydrolase/oxidoreductase"/>
    <property type="match status" value="1"/>
</dbReference>
<dbReference type="NCBIfam" id="NF012229">
    <property type="entry name" value="bla_class_B_core"/>
    <property type="match status" value="1"/>
</dbReference>
<keyword evidence="12" id="KW-0046">Antibiotic resistance</keyword>
<accession>A0A1E7ZCC2</accession>
<name>A0A1E7ZCC2_9ALTE</name>
<dbReference type="AlphaFoldDB" id="A0A1E7ZCC2"/>
<gene>
    <name evidence="15" type="ORF">BFC18_08400</name>
</gene>
<evidence type="ECO:0000256" key="7">
    <source>
        <dbReference type="ARBA" id="ARBA00022723"/>
    </source>
</evidence>
<dbReference type="GO" id="GO:0017001">
    <property type="term" value="P:antibiotic catabolic process"/>
    <property type="evidence" value="ECO:0007669"/>
    <property type="project" value="UniProtKB-ARBA"/>
</dbReference>
<evidence type="ECO:0000256" key="2">
    <source>
        <dbReference type="ARBA" id="ARBA00001947"/>
    </source>
</evidence>
<evidence type="ECO:0000256" key="6">
    <source>
        <dbReference type="ARBA" id="ARBA00012865"/>
    </source>
</evidence>